<dbReference type="Pfam" id="PF04117">
    <property type="entry name" value="Mpv17_PMP22"/>
    <property type="match status" value="1"/>
</dbReference>
<comment type="similarity">
    <text evidence="2 7">Belongs to the peroxisomal membrane protein PXMP2/4 family.</text>
</comment>
<dbReference type="Proteomes" id="UP000256601">
    <property type="component" value="Unassembled WGS sequence"/>
</dbReference>
<gene>
    <name evidence="9" type="ORF">B0I71DRAFT_136996</name>
    <name evidence="8" type="ORF">YALI1_C32823g</name>
</gene>
<dbReference type="GO" id="GO:0006067">
    <property type="term" value="P:ethanol metabolic process"/>
    <property type="evidence" value="ECO:0007669"/>
    <property type="project" value="EnsemblFungi"/>
</dbReference>
<dbReference type="KEGG" id="yli:2909597"/>
<keyword evidence="4" id="KW-1133">Transmembrane helix</keyword>
<organism evidence="8 10">
    <name type="scientific">Yarrowia lipolytica</name>
    <name type="common">Candida lipolytica</name>
    <dbReference type="NCBI Taxonomy" id="4952"/>
    <lineage>
        <taxon>Eukaryota</taxon>
        <taxon>Fungi</taxon>
        <taxon>Dikarya</taxon>
        <taxon>Ascomycota</taxon>
        <taxon>Saccharomycotina</taxon>
        <taxon>Dipodascomycetes</taxon>
        <taxon>Dipodascales</taxon>
        <taxon>Dipodascales incertae sedis</taxon>
        <taxon>Yarrowia</taxon>
    </lineage>
</organism>
<evidence type="ECO:0000313" key="8">
    <source>
        <dbReference type="EMBL" id="AOW03325.1"/>
    </source>
</evidence>
<evidence type="ECO:0000256" key="4">
    <source>
        <dbReference type="ARBA" id="ARBA00022989"/>
    </source>
</evidence>
<comment type="subcellular location">
    <subcellularLocation>
        <location evidence="1">Membrane</location>
        <topology evidence="1">Multi-pass membrane protein</topology>
    </subcellularLocation>
</comment>
<evidence type="ECO:0000313" key="11">
    <source>
        <dbReference type="Proteomes" id="UP000256601"/>
    </source>
</evidence>
<dbReference type="Proteomes" id="UP000182444">
    <property type="component" value="Chromosome 1C"/>
</dbReference>
<sequence length="202" mass="23145">MNWYVRLLQKYPYRMAVTSTSSLFMIGDCVSQRYFSDKPYEPMRTARAGIYACAFAPAMTAWFRFLGQQQLPVIAKVAIDQAVFAPSSIGYYFSVMGLLEGKSPDTIWQSLKNQYWDTLKCGWMIWPAFQLFNFGIVPPNFRVLASNCCGLVWNTFLAYQNANKMEKGHVADLVIEEVKEEVKEVKQEVLAEVKVIKGFVKQ</sequence>
<dbReference type="AlphaFoldDB" id="A0A1H6PVQ0"/>
<dbReference type="OMA" id="FTMTLME"/>
<evidence type="ECO:0000313" key="10">
    <source>
        <dbReference type="Proteomes" id="UP000182444"/>
    </source>
</evidence>
<evidence type="ECO:0000256" key="5">
    <source>
        <dbReference type="ARBA" id="ARBA00023136"/>
    </source>
</evidence>
<dbReference type="PANTHER" id="PTHR11266">
    <property type="entry name" value="PEROXISOMAL MEMBRANE PROTEIN 2, PXMP2 MPV17"/>
    <property type="match status" value="1"/>
</dbReference>
<dbReference type="GO" id="GO:0005743">
    <property type="term" value="C:mitochondrial inner membrane"/>
    <property type="evidence" value="ECO:0007669"/>
    <property type="project" value="EnsemblFungi"/>
</dbReference>
<dbReference type="PANTHER" id="PTHR11266:SF17">
    <property type="entry name" value="PROTEIN MPV17"/>
    <property type="match status" value="1"/>
</dbReference>
<dbReference type="VEuPathDB" id="FungiDB:YALI0_C23815g"/>
<dbReference type="EMBL" id="CP017555">
    <property type="protein sequence ID" value="AOW03325.1"/>
    <property type="molecule type" value="Genomic_DNA"/>
</dbReference>
<accession>A0A1H6PVQ0</accession>
<dbReference type="GeneID" id="2909597"/>
<reference evidence="8 10" key="1">
    <citation type="journal article" date="2016" name="PLoS ONE">
        <title>Sequence Assembly of Yarrowia lipolytica Strain W29/CLIB89 Shows Transposable Element Diversity.</title>
        <authorList>
            <person name="Magnan C."/>
            <person name="Yu J."/>
            <person name="Chang I."/>
            <person name="Jahn E."/>
            <person name="Kanomata Y."/>
            <person name="Wu J."/>
            <person name="Zeller M."/>
            <person name="Oakes M."/>
            <person name="Baldi P."/>
            <person name="Sandmeyer S."/>
        </authorList>
    </citation>
    <scope>NUCLEOTIDE SEQUENCE [LARGE SCALE GENOMIC DNA]</scope>
    <source>
        <strain evidence="8">CLIB89</strain>
        <strain evidence="10">CLIB89(W29)</strain>
    </source>
</reference>
<dbReference type="RefSeq" id="XP_502197.1">
    <property type="nucleotide sequence ID" value="XM_502197.1"/>
</dbReference>
<dbReference type="eggNOG" id="KOG1944">
    <property type="taxonomic scope" value="Eukaryota"/>
</dbReference>
<name>A0A1H6PVQ0_YARLL</name>
<keyword evidence="3" id="KW-0812">Transmembrane</keyword>
<evidence type="ECO:0000256" key="7">
    <source>
        <dbReference type="RuleBase" id="RU363053"/>
    </source>
</evidence>
<keyword evidence="5" id="KW-0472">Membrane</keyword>
<reference evidence="9 11" key="2">
    <citation type="submission" date="2018-07" db="EMBL/GenBank/DDBJ databases">
        <title>Draft Genome Assemblies for Five Robust Yarrowia lipolytica Strains Exhibiting High Lipid Production and Pentose Sugar Utilization and Sugar Alcohol Secretion from Undetoxified Lignocellulosic Biomass Hydrolysates.</title>
        <authorList>
            <consortium name="DOE Joint Genome Institute"/>
            <person name="Walker C."/>
            <person name="Ryu S."/>
            <person name="Na H."/>
            <person name="Zane M."/>
            <person name="LaButti K."/>
            <person name="Lipzen A."/>
            <person name="Haridas S."/>
            <person name="Barry K."/>
            <person name="Grigoriev I.V."/>
            <person name="Quarterman J."/>
            <person name="Slininger P."/>
            <person name="Dien B."/>
            <person name="Trinh C.T."/>
        </authorList>
    </citation>
    <scope>NUCLEOTIDE SEQUENCE [LARGE SCALE GENOMIC DNA]</scope>
    <source>
        <strain evidence="9 11">YB392</strain>
    </source>
</reference>
<dbReference type="InterPro" id="IPR007248">
    <property type="entry name" value="Mpv17_PMP22"/>
</dbReference>
<dbReference type="OrthoDB" id="430207at2759"/>
<proteinExistence type="inferred from homology"/>
<evidence type="ECO:0000256" key="2">
    <source>
        <dbReference type="ARBA" id="ARBA00006824"/>
    </source>
</evidence>
<dbReference type="VEuPathDB" id="FungiDB:YALI1_C32823g"/>
<dbReference type="EMBL" id="KZ859150">
    <property type="protein sequence ID" value="RDW22799.1"/>
    <property type="molecule type" value="Genomic_DNA"/>
</dbReference>
<evidence type="ECO:0000313" key="9">
    <source>
        <dbReference type="EMBL" id="RDW22799.1"/>
    </source>
</evidence>
<evidence type="ECO:0000256" key="6">
    <source>
        <dbReference type="ARBA" id="ARBA00039302"/>
    </source>
</evidence>
<evidence type="ECO:0000256" key="3">
    <source>
        <dbReference type="ARBA" id="ARBA00022692"/>
    </source>
</evidence>
<protein>
    <recommendedName>
        <fullName evidence="6">Protein SYM1</fullName>
    </recommendedName>
</protein>
<evidence type="ECO:0000256" key="1">
    <source>
        <dbReference type="ARBA" id="ARBA00004141"/>
    </source>
</evidence>